<feature type="region of interest" description="Disordered" evidence="1">
    <location>
        <begin position="210"/>
        <end position="252"/>
    </location>
</feature>
<feature type="compositionally biased region" description="Gly residues" evidence="1">
    <location>
        <begin position="495"/>
        <end position="504"/>
    </location>
</feature>
<feature type="compositionally biased region" description="Low complexity" evidence="1">
    <location>
        <begin position="429"/>
        <end position="450"/>
    </location>
</feature>
<name>A0A0J9X625_GEOCN</name>
<feature type="domain" description="DUF7801" evidence="3">
    <location>
        <begin position="349"/>
        <end position="425"/>
    </location>
</feature>
<comment type="caution">
    <text evidence="4">The sequence shown here is derived from an EMBL/GenBank/DDBJ whole genome shotgun (WGS) entry which is preliminary data.</text>
</comment>
<dbReference type="STRING" id="1173061.A0A0J9X625"/>
<evidence type="ECO:0000256" key="1">
    <source>
        <dbReference type="SAM" id="MobiDB-lite"/>
    </source>
</evidence>
<evidence type="ECO:0000313" key="5">
    <source>
        <dbReference type="Proteomes" id="UP000242525"/>
    </source>
</evidence>
<proteinExistence type="predicted"/>
<feature type="compositionally biased region" description="Polar residues" evidence="1">
    <location>
        <begin position="505"/>
        <end position="514"/>
    </location>
</feature>
<feature type="domain" description="Up-regulated during septation protein 1" evidence="2">
    <location>
        <begin position="64"/>
        <end position="186"/>
    </location>
</feature>
<dbReference type="InterPro" id="IPR029191">
    <property type="entry name" value="Uds1"/>
</dbReference>
<feature type="region of interest" description="Disordered" evidence="1">
    <location>
        <begin position="429"/>
        <end position="453"/>
    </location>
</feature>
<feature type="compositionally biased region" description="Basic and acidic residues" evidence="1">
    <location>
        <begin position="480"/>
        <end position="493"/>
    </location>
</feature>
<dbReference type="InterPro" id="IPR056703">
    <property type="entry name" value="DUF7801"/>
</dbReference>
<dbReference type="OrthoDB" id="4087708at2759"/>
<feature type="region of interest" description="Disordered" evidence="1">
    <location>
        <begin position="480"/>
        <end position="514"/>
    </location>
</feature>
<accession>A0A0J9X625</accession>
<feature type="compositionally biased region" description="Polar residues" evidence="1">
    <location>
        <begin position="226"/>
        <end position="243"/>
    </location>
</feature>
<dbReference type="Pfam" id="PF25078">
    <property type="entry name" value="DUF7801"/>
    <property type="match status" value="1"/>
</dbReference>
<dbReference type="AlphaFoldDB" id="A0A0J9X625"/>
<dbReference type="Pfam" id="PF15456">
    <property type="entry name" value="Uds1"/>
    <property type="match status" value="1"/>
</dbReference>
<dbReference type="EMBL" id="CCBN010000003">
    <property type="protein sequence ID" value="CDO52644.1"/>
    <property type="molecule type" value="Genomic_DNA"/>
</dbReference>
<evidence type="ECO:0000259" key="2">
    <source>
        <dbReference type="Pfam" id="PF15456"/>
    </source>
</evidence>
<evidence type="ECO:0000313" key="4">
    <source>
        <dbReference type="EMBL" id="CDO52644.1"/>
    </source>
</evidence>
<protein>
    <submittedName>
        <fullName evidence="4">Uncharacterized protein</fullName>
    </submittedName>
</protein>
<evidence type="ECO:0000259" key="3">
    <source>
        <dbReference type="Pfam" id="PF25078"/>
    </source>
</evidence>
<dbReference type="Proteomes" id="UP000242525">
    <property type="component" value="Unassembled WGS sequence"/>
</dbReference>
<reference evidence="4" key="1">
    <citation type="submission" date="2014-03" db="EMBL/GenBank/DDBJ databases">
        <authorList>
            <person name="Casaregola S."/>
        </authorList>
    </citation>
    <scope>NUCLEOTIDE SEQUENCE [LARGE SCALE GENOMIC DNA]</scope>
    <source>
        <strain evidence="4">CLIB 918</strain>
    </source>
</reference>
<organism evidence="4 5">
    <name type="scientific">Geotrichum candidum</name>
    <name type="common">Oospora lactis</name>
    <name type="synonym">Dipodascus geotrichum</name>
    <dbReference type="NCBI Taxonomy" id="1173061"/>
    <lineage>
        <taxon>Eukaryota</taxon>
        <taxon>Fungi</taxon>
        <taxon>Dikarya</taxon>
        <taxon>Ascomycota</taxon>
        <taxon>Saccharomycotina</taxon>
        <taxon>Dipodascomycetes</taxon>
        <taxon>Dipodascales</taxon>
        <taxon>Dipodascaceae</taxon>
        <taxon>Geotrichum</taxon>
    </lineage>
</organism>
<sequence length="514" mass="56778">MTFSSYESLMFADLPLDTRVPNSDPVQQQQSFNRSMFQSISVQSMQKHYNVSSAFNPLDMIAVNFLIQSVIADSKGFPLLSYAELEERKRELDIDRSRLLDLQHKLKVESKMKEAALSLTKYHIPGSQAPDALGSNSKRLSKQAFGEADLSFEKLAVLQAEYDELAQRVHVGETEILRSSVAILGLTHPGSNSSVAADYLALEQTAAGNREAERSPIITGQPLPGQATSSRDPKTSNKINSNSADEENMRDVVPDLSRGMSKRSVSSLGVKPGLSRGLSIRSNLVSETYEDEKLESLILTVSSVLPVRESPGPLPSTRQKLEHLEEITRALVREYVTKEDERSMTGNVDTETLSREVEALQRQVDVLAAELETSRAAEHEWRERTSEVKAELEHVLSSLEGLTQQSVEYEAERERMEAKISELERDLMSSSKMSTLDDSSISTLGGSSSSATGEMPLSVMILRNDFKKMVDELNLKHSEVVSKEQSERRRLEELLGGGPAGGSNNGSSQPVNVM</sequence>
<gene>
    <name evidence="4" type="ORF">BN980_GECA03s05268g</name>
</gene>
<keyword evidence="5" id="KW-1185">Reference proteome</keyword>